<feature type="transmembrane region" description="Helical" evidence="1">
    <location>
        <begin position="9"/>
        <end position="29"/>
    </location>
</feature>
<keyword evidence="1" id="KW-0472">Membrane</keyword>
<name>A0A1G9ICZ2_9ACTN</name>
<dbReference type="Proteomes" id="UP000198662">
    <property type="component" value="Unassembled WGS sequence"/>
</dbReference>
<keyword evidence="1" id="KW-1133">Transmembrane helix</keyword>
<proteinExistence type="predicted"/>
<dbReference type="PROSITE" id="PS51257">
    <property type="entry name" value="PROKAR_LIPOPROTEIN"/>
    <property type="match status" value="1"/>
</dbReference>
<reference evidence="3" key="1">
    <citation type="submission" date="2016-10" db="EMBL/GenBank/DDBJ databases">
        <authorList>
            <person name="Varghese N."/>
            <person name="Submissions S."/>
        </authorList>
    </citation>
    <scope>NUCLEOTIDE SEQUENCE [LARGE SCALE GENOMIC DNA]</scope>
    <source>
        <strain evidence="3">CGMCC 4.3147</strain>
    </source>
</reference>
<protein>
    <submittedName>
        <fullName evidence="2">Uncharacterized protein</fullName>
    </submittedName>
</protein>
<dbReference type="EMBL" id="FNGF01000004">
    <property type="protein sequence ID" value="SDL22703.1"/>
    <property type="molecule type" value="Genomic_DNA"/>
</dbReference>
<accession>A0A1G9ICZ2</accession>
<sequence length="49" mass="5067">MTTSPQKRAWAAGGMVFAACAAIVMWSLATAGDRPFLAVLPEAGSGQDR</sequence>
<evidence type="ECO:0000313" key="3">
    <source>
        <dbReference type="Proteomes" id="UP000198662"/>
    </source>
</evidence>
<gene>
    <name evidence="2" type="ORF">SAMN05216298_3152</name>
</gene>
<dbReference type="RefSeq" id="WP_176953364.1">
    <property type="nucleotide sequence ID" value="NZ_FNGF01000004.1"/>
</dbReference>
<evidence type="ECO:0000256" key="1">
    <source>
        <dbReference type="SAM" id="Phobius"/>
    </source>
</evidence>
<keyword evidence="1" id="KW-0812">Transmembrane</keyword>
<evidence type="ECO:0000313" key="2">
    <source>
        <dbReference type="EMBL" id="SDL22703.1"/>
    </source>
</evidence>
<keyword evidence="3" id="KW-1185">Reference proteome</keyword>
<organism evidence="2 3">
    <name type="scientific">Glycomyces sambucus</name>
    <dbReference type="NCBI Taxonomy" id="380244"/>
    <lineage>
        <taxon>Bacteria</taxon>
        <taxon>Bacillati</taxon>
        <taxon>Actinomycetota</taxon>
        <taxon>Actinomycetes</taxon>
        <taxon>Glycomycetales</taxon>
        <taxon>Glycomycetaceae</taxon>
        <taxon>Glycomyces</taxon>
    </lineage>
</organism>
<dbReference type="AlphaFoldDB" id="A0A1G9ICZ2"/>